<keyword evidence="1" id="KW-0812">Transmembrane</keyword>
<keyword evidence="1" id="KW-1133">Transmembrane helix</keyword>
<dbReference type="RefSeq" id="WP_123165245.1">
    <property type="nucleotide sequence ID" value="NZ_RIAX01000005.1"/>
</dbReference>
<reference evidence="2 3" key="1">
    <citation type="journal article" date="2018" name="Int. J. Syst. Evol. Microbiol.">
        <title>Planococcus salinus sp. nov., a moderately halophilic bacterium isolated from a saline-alkali soil.</title>
        <authorList>
            <person name="Gan L."/>
        </authorList>
    </citation>
    <scope>NUCLEOTIDE SEQUENCE [LARGE SCALE GENOMIC DNA]</scope>
    <source>
        <strain evidence="2 3">LCB217</strain>
    </source>
</reference>
<keyword evidence="3" id="KW-1185">Reference proteome</keyword>
<evidence type="ECO:0000256" key="1">
    <source>
        <dbReference type="SAM" id="Phobius"/>
    </source>
</evidence>
<accession>A0A3M8P797</accession>
<gene>
    <name evidence="2" type="ORF">EEX84_08705</name>
</gene>
<feature type="transmembrane region" description="Helical" evidence="1">
    <location>
        <begin position="48"/>
        <end position="67"/>
    </location>
</feature>
<organism evidence="2 3">
    <name type="scientific">Planococcus salinus</name>
    <dbReference type="NCBI Taxonomy" id="1848460"/>
    <lineage>
        <taxon>Bacteria</taxon>
        <taxon>Bacillati</taxon>
        <taxon>Bacillota</taxon>
        <taxon>Bacilli</taxon>
        <taxon>Bacillales</taxon>
        <taxon>Caryophanaceae</taxon>
        <taxon>Planococcus</taxon>
    </lineage>
</organism>
<protein>
    <submittedName>
        <fullName evidence="2">Uncharacterized protein</fullName>
    </submittedName>
</protein>
<evidence type="ECO:0000313" key="3">
    <source>
        <dbReference type="Proteomes" id="UP000275473"/>
    </source>
</evidence>
<dbReference type="Proteomes" id="UP000275473">
    <property type="component" value="Unassembled WGS sequence"/>
</dbReference>
<comment type="caution">
    <text evidence="2">The sequence shown here is derived from an EMBL/GenBank/DDBJ whole genome shotgun (WGS) entry which is preliminary data.</text>
</comment>
<dbReference type="OrthoDB" id="2450147at2"/>
<keyword evidence="1" id="KW-0472">Membrane</keyword>
<name>A0A3M8P797_9BACL</name>
<dbReference type="AlphaFoldDB" id="A0A3M8P797"/>
<dbReference type="PROSITE" id="PS51257">
    <property type="entry name" value="PROKAR_LIPOPROTEIN"/>
    <property type="match status" value="1"/>
</dbReference>
<evidence type="ECO:0000313" key="2">
    <source>
        <dbReference type="EMBL" id="RNF39545.1"/>
    </source>
</evidence>
<feature type="transmembrane region" description="Helical" evidence="1">
    <location>
        <begin position="21"/>
        <end position="42"/>
    </location>
</feature>
<dbReference type="EMBL" id="RIAX01000005">
    <property type="protein sequence ID" value="RNF39545.1"/>
    <property type="molecule type" value="Genomic_DNA"/>
</dbReference>
<sequence length="251" mass="29481">MSNKRLIHTYIQPKTKSLWCIFCLAALVAGCALVIAPAFLYIRYRSAWLLLLLVFIPLGFWINRHIIRMIRKLFWQNRHLSTYHLFAHMIETTEWTTAHSTEPVKRKIPLTSVITVVAAPYFIRQVFTSHKVSRALTGTAPVLFILYTEKGKTRLLDIPFSHHDDSALNVWLNHFQKQLVPIDFTACLLYRKDGKLLNEEQRIAFIESTDELMPLSFSGDWQTDFPFAWEAWNDRALKRRRVEEKSMLMEK</sequence>
<proteinExistence type="predicted"/>